<gene>
    <name evidence="2" type="ORF">KC19_6G136600</name>
</gene>
<dbReference type="EMBL" id="CM026427">
    <property type="protein sequence ID" value="KAG0570070.1"/>
    <property type="molecule type" value="Genomic_DNA"/>
</dbReference>
<evidence type="ECO:0000313" key="2">
    <source>
        <dbReference type="EMBL" id="KAG0570070.1"/>
    </source>
</evidence>
<sequence>MALNGEGGTWASLKAGVNGESGPSDSEALCNFCKCIFDFGSVGVKFVRRPLSRNAEKYPDSYNDSRPLLQFQYCSQPPLRVSAGGSLCEWKECAPEQAYSGRIRPLLADTRLFLEWKKTCCAKHGDPCNLSSTGTRPTWLRLIDVTERCVKDIVIKDDSSYVALSYVWGKQELGQKLMPLLGNSTENQFRKPMSLTRETVLSTIHDAIEVTKCLGEQYLWVDCLCIKQDDSADQGKFILQMDSIYAYASVTIVAASGGNADAGLPGISESRNNEQEPFKIHGSGVSLLRTLDPVKTTKELTISDDYWYLETSVWCERGWTFQEKLFSRRALIFTEEQVYWECQKATWCEDGFWETMQPPTFSRPCFSKDIRRPWASDNQEAFEKIYVNLVQEYCRRKLTNGSDGLDAFRGILNALEREAGQGFLSALPTSSLSKMLTWWCTERSVKRREEMCPVRLSDGNEGMAGHFCPFSSWSWVGWTSVVELGFISATSDLIFYYLDGERHLRKVEEVSSKSRSRDEEGLNREITLPEIPEIVRSQSVDRNILFFKSTTAKLHVRHEGFDDFKLEKLILSYNNEDVQCSWFHVPDLKQGDKEVCDFVVIGNETDSRTCIMLVIYKKGVAYRRGLASLDATFWKRLQSPNLKLICLG</sequence>
<dbReference type="AlphaFoldDB" id="A0A8T0HFJ5"/>
<proteinExistence type="predicted"/>
<feature type="domain" description="Heterokaryon incompatibility" evidence="1">
    <location>
        <begin position="161"/>
        <end position="323"/>
    </location>
</feature>
<name>A0A8T0HFJ5_CERPU</name>
<dbReference type="Proteomes" id="UP000822688">
    <property type="component" value="Chromosome 6"/>
</dbReference>
<dbReference type="EMBL" id="CM026427">
    <property type="protein sequence ID" value="KAG0570072.1"/>
    <property type="molecule type" value="Genomic_DNA"/>
</dbReference>
<reference evidence="2 3" key="1">
    <citation type="submission" date="2020-06" db="EMBL/GenBank/DDBJ databases">
        <title>WGS assembly of Ceratodon purpureus strain R40.</title>
        <authorList>
            <person name="Carey S.B."/>
            <person name="Jenkins J."/>
            <person name="Shu S."/>
            <person name="Lovell J.T."/>
            <person name="Sreedasyam A."/>
            <person name="Maumus F."/>
            <person name="Tiley G.P."/>
            <person name="Fernandez-Pozo N."/>
            <person name="Barry K."/>
            <person name="Chen C."/>
            <person name="Wang M."/>
            <person name="Lipzen A."/>
            <person name="Daum C."/>
            <person name="Saski C.A."/>
            <person name="Payton A.C."/>
            <person name="Mcbreen J.C."/>
            <person name="Conrad R.E."/>
            <person name="Kollar L.M."/>
            <person name="Olsson S."/>
            <person name="Huttunen S."/>
            <person name="Landis J.B."/>
            <person name="Wickett N.J."/>
            <person name="Johnson M.G."/>
            <person name="Rensing S.A."/>
            <person name="Grimwood J."/>
            <person name="Schmutz J."/>
            <person name="Mcdaniel S.F."/>
        </authorList>
    </citation>
    <scope>NUCLEOTIDE SEQUENCE [LARGE SCALE GENOMIC DNA]</scope>
    <source>
        <strain evidence="2 3">R40</strain>
    </source>
</reference>
<accession>A0A8T0HFJ5</accession>
<dbReference type="PANTHER" id="PTHR33112:SF12">
    <property type="entry name" value="HETEROKARYON INCOMPATIBILITY DOMAIN-CONTAINING PROTEIN"/>
    <property type="match status" value="1"/>
</dbReference>
<dbReference type="Pfam" id="PF06985">
    <property type="entry name" value="HET"/>
    <property type="match status" value="1"/>
</dbReference>
<dbReference type="InterPro" id="IPR010730">
    <property type="entry name" value="HET"/>
</dbReference>
<protein>
    <recommendedName>
        <fullName evidence="1">Heterokaryon incompatibility domain-containing protein</fullName>
    </recommendedName>
</protein>
<comment type="caution">
    <text evidence="2">The sequence shown here is derived from an EMBL/GenBank/DDBJ whole genome shotgun (WGS) entry which is preliminary data.</text>
</comment>
<dbReference type="PANTHER" id="PTHR33112">
    <property type="entry name" value="DOMAIN PROTEIN, PUTATIVE-RELATED"/>
    <property type="match status" value="1"/>
</dbReference>
<evidence type="ECO:0000259" key="1">
    <source>
        <dbReference type="Pfam" id="PF06985"/>
    </source>
</evidence>
<keyword evidence="3" id="KW-1185">Reference proteome</keyword>
<evidence type="ECO:0000313" key="3">
    <source>
        <dbReference type="Proteomes" id="UP000822688"/>
    </source>
</evidence>
<organism evidence="2 3">
    <name type="scientific">Ceratodon purpureus</name>
    <name type="common">Fire moss</name>
    <name type="synonym">Dicranum purpureum</name>
    <dbReference type="NCBI Taxonomy" id="3225"/>
    <lineage>
        <taxon>Eukaryota</taxon>
        <taxon>Viridiplantae</taxon>
        <taxon>Streptophyta</taxon>
        <taxon>Embryophyta</taxon>
        <taxon>Bryophyta</taxon>
        <taxon>Bryophytina</taxon>
        <taxon>Bryopsida</taxon>
        <taxon>Dicranidae</taxon>
        <taxon>Pseudoditrichales</taxon>
        <taxon>Ditrichaceae</taxon>
        <taxon>Ceratodon</taxon>
    </lineage>
</organism>